<accession>A0A556V8M2</accession>
<name>A0A556V8M2_BAGYA</name>
<organism evidence="2 3">
    <name type="scientific">Bagarius yarrelli</name>
    <name type="common">Goonch</name>
    <name type="synonym">Bagrus yarrelli</name>
    <dbReference type="NCBI Taxonomy" id="175774"/>
    <lineage>
        <taxon>Eukaryota</taxon>
        <taxon>Metazoa</taxon>
        <taxon>Chordata</taxon>
        <taxon>Craniata</taxon>
        <taxon>Vertebrata</taxon>
        <taxon>Euteleostomi</taxon>
        <taxon>Actinopterygii</taxon>
        <taxon>Neopterygii</taxon>
        <taxon>Teleostei</taxon>
        <taxon>Ostariophysi</taxon>
        <taxon>Siluriformes</taxon>
        <taxon>Sisoridae</taxon>
        <taxon>Sisorinae</taxon>
        <taxon>Bagarius</taxon>
    </lineage>
</organism>
<evidence type="ECO:0000313" key="3">
    <source>
        <dbReference type="Proteomes" id="UP000319801"/>
    </source>
</evidence>
<feature type="region of interest" description="Disordered" evidence="1">
    <location>
        <begin position="1"/>
        <end position="31"/>
    </location>
</feature>
<feature type="compositionally biased region" description="Acidic residues" evidence="1">
    <location>
        <begin position="1"/>
        <end position="25"/>
    </location>
</feature>
<proteinExistence type="predicted"/>
<dbReference type="Proteomes" id="UP000319801">
    <property type="component" value="Unassembled WGS sequence"/>
</dbReference>
<evidence type="ECO:0000313" key="2">
    <source>
        <dbReference type="EMBL" id="TTA26180.1"/>
    </source>
</evidence>
<gene>
    <name evidence="2" type="ORF">Baya_14458</name>
</gene>
<evidence type="ECO:0000256" key="1">
    <source>
        <dbReference type="SAM" id="MobiDB-lite"/>
    </source>
</evidence>
<reference evidence="2 3" key="1">
    <citation type="journal article" date="2019" name="Genome Biol. Evol.">
        <title>Whole-Genome Sequencing of the Giant Devil Catfish, Bagarius yarrelli.</title>
        <authorList>
            <person name="Jiang W."/>
            <person name="Lv Y."/>
            <person name="Cheng L."/>
            <person name="Yang K."/>
            <person name="Chao B."/>
            <person name="Wang X."/>
            <person name="Li Y."/>
            <person name="Pan X."/>
            <person name="You X."/>
            <person name="Zhang Y."/>
            <person name="Yang J."/>
            <person name="Li J."/>
            <person name="Zhang X."/>
            <person name="Liu S."/>
            <person name="Sun C."/>
            <person name="Yang J."/>
            <person name="Shi Q."/>
        </authorList>
    </citation>
    <scope>NUCLEOTIDE SEQUENCE [LARGE SCALE GENOMIC DNA]</scope>
    <source>
        <strain evidence="2">JWS20170419001</strain>
        <tissue evidence="2">Muscle</tissue>
    </source>
</reference>
<dbReference type="EMBL" id="VCAZ01000160">
    <property type="protein sequence ID" value="TTA26180.1"/>
    <property type="molecule type" value="Genomic_DNA"/>
</dbReference>
<dbReference type="AlphaFoldDB" id="A0A556V8M2"/>
<sequence length="70" mass="8356">MQEEEEETEEEEGKEEEEEEEEELMNSDMRVEGRTVILETSHFPKLHRLLIGEVKRLKERGVQTLSLRPM</sequence>
<keyword evidence="3" id="KW-1185">Reference proteome</keyword>
<comment type="caution">
    <text evidence="2">The sequence shown here is derived from an EMBL/GenBank/DDBJ whole genome shotgun (WGS) entry which is preliminary data.</text>
</comment>
<protein>
    <submittedName>
        <fullName evidence="2">Uncharacterized protein</fullName>
    </submittedName>
</protein>